<feature type="transmembrane region" description="Helical" evidence="6">
    <location>
        <begin position="245"/>
        <end position="265"/>
    </location>
</feature>
<organism evidence="7 8">
    <name type="scientific">Muricoccus nepalensis</name>
    <dbReference type="NCBI Taxonomy" id="1854500"/>
    <lineage>
        <taxon>Bacteria</taxon>
        <taxon>Pseudomonadati</taxon>
        <taxon>Pseudomonadota</taxon>
        <taxon>Alphaproteobacteria</taxon>
        <taxon>Acetobacterales</taxon>
        <taxon>Roseomonadaceae</taxon>
        <taxon>Muricoccus</taxon>
    </lineage>
</organism>
<dbReference type="AlphaFoldDB" id="A0A502F6B3"/>
<feature type="transmembrane region" description="Helical" evidence="6">
    <location>
        <begin position="277"/>
        <end position="297"/>
    </location>
</feature>
<sequence length="439" mass="45066">MQLVAGSRAGGLLAGARRSLGSNLVLLGNTAAISLGTALTAVSGFAYWWVAARSFTPEAVGTASALVSVIGLIGLFGECGLGTLLLGAALGTRQGLGLIGAAMAASLAASALLGAGYVALGEHWPAINHGLEGFGANDLLLVAGCALTGLTLLTDQSLIAQLRGRLQLLRNVTSALTKLAALLLLALWMPGADGTRLLLLAWVGGMSLALATVGLAARRSGLAVVGRPDFGLLARQLPRVVDHHALNLAAQAPTIIFPFLIAVLFSPAVNAAFYPAWAMVHAASLFTAALTMVLYRIGTNEPQRLRERLGFSLALSCGFALAVGGGLFVLSGPILAFFNPDYPAIAGPGLALLGFGLVSLAIRQHYLALMRLRGRMRASSVHFAAWSVLEIACACAGGLDAGLRGFVLGWLLSLSLQAATMLRPLIAASDLPGRRGRGA</sequence>
<keyword evidence="4 6" id="KW-1133">Transmembrane helix</keyword>
<name>A0A502F6B3_9PROT</name>
<evidence type="ECO:0000256" key="3">
    <source>
        <dbReference type="ARBA" id="ARBA00022692"/>
    </source>
</evidence>
<dbReference type="InterPro" id="IPR050833">
    <property type="entry name" value="Poly_Biosynth_Transport"/>
</dbReference>
<gene>
    <name evidence="7" type="ORF">EAH89_27545</name>
</gene>
<evidence type="ECO:0000256" key="2">
    <source>
        <dbReference type="ARBA" id="ARBA00022475"/>
    </source>
</evidence>
<dbReference type="GO" id="GO:0005886">
    <property type="term" value="C:plasma membrane"/>
    <property type="evidence" value="ECO:0007669"/>
    <property type="project" value="UniProtKB-SubCell"/>
</dbReference>
<accession>A0A502F6B3</accession>
<keyword evidence="8" id="KW-1185">Reference proteome</keyword>
<evidence type="ECO:0000256" key="5">
    <source>
        <dbReference type="ARBA" id="ARBA00023136"/>
    </source>
</evidence>
<keyword evidence="2" id="KW-1003">Cell membrane</keyword>
<reference evidence="7 8" key="1">
    <citation type="journal article" date="2019" name="Environ. Microbiol.">
        <title>Species interactions and distinct microbial communities in high Arctic permafrost affected cryosols are associated with the CH4 and CO2 gas fluxes.</title>
        <authorList>
            <person name="Altshuler I."/>
            <person name="Hamel J."/>
            <person name="Turney S."/>
            <person name="Magnuson E."/>
            <person name="Levesque R."/>
            <person name="Greer C."/>
            <person name="Whyte L.G."/>
        </authorList>
    </citation>
    <scope>NUCLEOTIDE SEQUENCE [LARGE SCALE GENOMIC DNA]</scope>
    <source>
        <strain evidence="7 8">S9.3B</strain>
    </source>
</reference>
<keyword evidence="5 6" id="KW-0472">Membrane</keyword>
<evidence type="ECO:0008006" key="9">
    <source>
        <dbReference type="Google" id="ProtNLM"/>
    </source>
</evidence>
<dbReference type="PANTHER" id="PTHR30250">
    <property type="entry name" value="PST FAMILY PREDICTED COLANIC ACID TRANSPORTER"/>
    <property type="match status" value="1"/>
</dbReference>
<dbReference type="EMBL" id="RCZP01000055">
    <property type="protein sequence ID" value="TPG44256.1"/>
    <property type="molecule type" value="Genomic_DNA"/>
</dbReference>
<feature type="transmembrane region" description="Helical" evidence="6">
    <location>
        <begin position="197"/>
        <end position="217"/>
    </location>
</feature>
<proteinExistence type="predicted"/>
<comment type="caution">
    <text evidence="7">The sequence shown here is derived from an EMBL/GenBank/DDBJ whole genome shotgun (WGS) entry which is preliminary data.</text>
</comment>
<feature type="transmembrane region" description="Helical" evidence="6">
    <location>
        <begin position="24"/>
        <end position="50"/>
    </location>
</feature>
<feature type="transmembrane region" description="Helical" evidence="6">
    <location>
        <begin position="62"/>
        <end position="86"/>
    </location>
</feature>
<dbReference type="Proteomes" id="UP000317078">
    <property type="component" value="Unassembled WGS sequence"/>
</dbReference>
<comment type="subcellular location">
    <subcellularLocation>
        <location evidence="1">Cell membrane</location>
        <topology evidence="1">Multi-pass membrane protein</topology>
    </subcellularLocation>
</comment>
<feature type="transmembrane region" description="Helical" evidence="6">
    <location>
        <begin position="172"/>
        <end position="191"/>
    </location>
</feature>
<dbReference type="OrthoDB" id="8402408at2"/>
<evidence type="ECO:0000256" key="6">
    <source>
        <dbReference type="SAM" id="Phobius"/>
    </source>
</evidence>
<feature type="transmembrane region" description="Helical" evidence="6">
    <location>
        <begin position="139"/>
        <end position="160"/>
    </location>
</feature>
<evidence type="ECO:0000313" key="8">
    <source>
        <dbReference type="Proteomes" id="UP000317078"/>
    </source>
</evidence>
<feature type="transmembrane region" description="Helical" evidence="6">
    <location>
        <begin position="98"/>
        <end position="119"/>
    </location>
</feature>
<protein>
    <recommendedName>
        <fullName evidence="9">Polysaccharide biosynthesis protein</fullName>
    </recommendedName>
</protein>
<dbReference type="RefSeq" id="WP_140886929.1">
    <property type="nucleotide sequence ID" value="NZ_RCZP01000055.1"/>
</dbReference>
<keyword evidence="3 6" id="KW-0812">Transmembrane</keyword>
<feature type="transmembrane region" description="Helical" evidence="6">
    <location>
        <begin position="342"/>
        <end position="362"/>
    </location>
</feature>
<feature type="transmembrane region" description="Helical" evidence="6">
    <location>
        <begin position="309"/>
        <end position="330"/>
    </location>
</feature>
<dbReference type="PANTHER" id="PTHR30250:SF11">
    <property type="entry name" value="O-ANTIGEN TRANSPORTER-RELATED"/>
    <property type="match status" value="1"/>
</dbReference>
<evidence type="ECO:0000256" key="4">
    <source>
        <dbReference type="ARBA" id="ARBA00022989"/>
    </source>
</evidence>
<evidence type="ECO:0000256" key="1">
    <source>
        <dbReference type="ARBA" id="ARBA00004651"/>
    </source>
</evidence>
<evidence type="ECO:0000313" key="7">
    <source>
        <dbReference type="EMBL" id="TPG44256.1"/>
    </source>
</evidence>